<accession>A0ABW5QN61</accession>
<name>A0ABW5QN61_9HYPH</name>
<gene>
    <name evidence="1" type="ORF">ACFSX5_15325</name>
</gene>
<dbReference type="Proteomes" id="UP001597521">
    <property type="component" value="Unassembled WGS sequence"/>
</dbReference>
<comment type="caution">
    <text evidence="1">The sequence shown here is derived from an EMBL/GenBank/DDBJ whole genome shotgun (WGS) entry which is preliminary data.</text>
</comment>
<reference evidence="2" key="1">
    <citation type="journal article" date="2019" name="Int. J. Syst. Evol. Microbiol.">
        <title>The Global Catalogue of Microorganisms (GCM) 10K type strain sequencing project: providing services to taxonomists for standard genome sequencing and annotation.</title>
        <authorList>
            <consortium name="The Broad Institute Genomics Platform"/>
            <consortium name="The Broad Institute Genome Sequencing Center for Infectious Disease"/>
            <person name="Wu L."/>
            <person name="Ma J."/>
        </authorList>
    </citation>
    <scope>NUCLEOTIDE SEQUENCE [LARGE SCALE GENOMIC DNA]</scope>
    <source>
        <strain evidence="2">CCM 7427</strain>
    </source>
</reference>
<dbReference type="RefSeq" id="WP_386834603.1">
    <property type="nucleotide sequence ID" value="NZ_JBHUNP010000001.1"/>
</dbReference>
<keyword evidence="2" id="KW-1185">Reference proteome</keyword>
<protein>
    <submittedName>
        <fullName evidence="1">Uncharacterized protein</fullName>
    </submittedName>
</protein>
<organism evidence="1 2">
    <name type="scientific">Devosia albogilva</name>
    <dbReference type="NCBI Taxonomy" id="429726"/>
    <lineage>
        <taxon>Bacteria</taxon>
        <taxon>Pseudomonadati</taxon>
        <taxon>Pseudomonadota</taxon>
        <taxon>Alphaproteobacteria</taxon>
        <taxon>Hyphomicrobiales</taxon>
        <taxon>Devosiaceae</taxon>
        <taxon>Devosia</taxon>
    </lineage>
</organism>
<evidence type="ECO:0000313" key="2">
    <source>
        <dbReference type="Proteomes" id="UP001597521"/>
    </source>
</evidence>
<dbReference type="EMBL" id="JBHUNP010000001">
    <property type="protein sequence ID" value="MFD2649160.1"/>
    <property type="molecule type" value="Genomic_DNA"/>
</dbReference>
<proteinExistence type="predicted"/>
<sequence length="200" mass="21832">MKTRCVLLIPDSGPLNSLWTAGRLELLTTLDMPIVMVDEIYAEVTGDLSYPKDREVKAFLDGLKGKGLTVEETFVGNAARAAREAGTFESGRGLGDAAVAEFMANGVQKYTTNGAPVLLLFEDADFRNVRFLRKPDNLHLLSTVAMLRGLERYGIIASADDVIKAMTNPEPPKRARVFNDLPDGYEEEAFGGSHWEPAGP</sequence>
<evidence type="ECO:0000313" key="1">
    <source>
        <dbReference type="EMBL" id="MFD2649160.1"/>
    </source>
</evidence>